<dbReference type="Gene3D" id="3.40.50.300">
    <property type="entry name" value="P-loop containing nucleotide triphosphate hydrolases"/>
    <property type="match status" value="1"/>
</dbReference>
<comment type="subcellular location">
    <subcellularLocation>
        <location evidence="1">Cell membrane</location>
        <topology evidence="1">Multi-pass membrane protein</topology>
    </subcellularLocation>
</comment>
<dbReference type="Pfam" id="PF00005">
    <property type="entry name" value="ABC_tran"/>
    <property type="match status" value="1"/>
</dbReference>
<dbReference type="AlphaFoldDB" id="A0A5C4VCF1"/>
<dbReference type="PROSITE" id="PS00211">
    <property type="entry name" value="ABC_TRANSPORTER_1"/>
    <property type="match status" value="1"/>
</dbReference>
<evidence type="ECO:0000256" key="1">
    <source>
        <dbReference type="ARBA" id="ARBA00004651"/>
    </source>
</evidence>
<keyword evidence="2 7" id="KW-0812">Transmembrane</keyword>
<dbReference type="Pfam" id="PF00664">
    <property type="entry name" value="ABC_membrane"/>
    <property type="match status" value="1"/>
</dbReference>
<dbReference type="InterPro" id="IPR011527">
    <property type="entry name" value="ABC1_TM_dom"/>
</dbReference>
<dbReference type="EMBL" id="VDGT01000003">
    <property type="protein sequence ID" value="TNM32669.1"/>
    <property type="molecule type" value="Genomic_DNA"/>
</dbReference>
<keyword evidence="5 7" id="KW-1133">Transmembrane helix</keyword>
<dbReference type="InterPro" id="IPR027417">
    <property type="entry name" value="P-loop_NTPase"/>
</dbReference>
<evidence type="ECO:0000256" key="4">
    <source>
        <dbReference type="ARBA" id="ARBA00022840"/>
    </source>
</evidence>
<evidence type="ECO:0000256" key="6">
    <source>
        <dbReference type="ARBA" id="ARBA00023136"/>
    </source>
</evidence>
<dbReference type="InterPro" id="IPR017871">
    <property type="entry name" value="ABC_transporter-like_CS"/>
</dbReference>
<dbReference type="SMART" id="SM00382">
    <property type="entry name" value="AAA"/>
    <property type="match status" value="1"/>
</dbReference>
<feature type="transmembrane region" description="Helical" evidence="7">
    <location>
        <begin position="36"/>
        <end position="56"/>
    </location>
</feature>
<dbReference type="GO" id="GO:0005886">
    <property type="term" value="C:plasma membrane"/>
    <property type="evidence" value="ECO:0007669"/>
    <property type="project" value="UniProtKB-SubCell"/>
</dbReference>
<dbReference type="SUPFAM" id="SSF52540">
    <property type="entry name" value="P-loop containing nucleoside triphosphate hydrolases"/>
    <property type="match status" value="1"/>
</dbReference>
<organism evidence="10 11">
    <name type="scientific">Streptomyces sedi</name>
    <dbReference type="NCBI Taxonomy" id="555059"/>
    <lineage>
        <taxon>Bacteria</taxon>
        <taxon>Bacillati</taxon>
        <taxon>Actinomycetota</taxon>
        <taxon>Actinomycetes</taxon>
        <taxon>Kitasatosporales</taxon>
        <taxon>Streptomycetaceae</taxon>
        <taxon>Streptomyces</taxon>
    </lineage>
</organism>
<feature type="transmembrane region" description="Helical" evidence="7">
    <location>
        <begin position="156"/>
        <end position="174"/>
    </location>
</feature>
<keyword evidence="3" id="KW-0547">Nucleotide-binding</keyword>
<feature type="domain" description="ABC transmembrane type-1" evidence="9">
    <location>
        <begin position="41"/>
        <end position="323"/>
    </location>
</feature>
<feature type="transmembrane region" description="Helical" evidence="7">
    <location>
        <begin position="76"/>
        <end position="97"/>
    </location>
</feature>
<dbReference type="PROSITE" id="PS50893">
    <property type="entry name" value="ABC_TRANSPORTER_2"/>
    <property type="match status" value="1"/>
</dbReference>
<proteinExistence type="predicted"/>
<evidence type="ECO:0000256" key="5">
    <source>
        <dbReference type="ARBA" id="ARBA00022989"/>
    </source>
</evidence>
<dbReference type="Gene3D" id="1.20.1560.10">
    <property type="entry name" value="ABC transporter type 1, transmembrane domain"/>
    <property type="match status" value="1"/>
</dbReference>
<dbReference type="PROSITE" id="PS50929">
    <property type="entry name" value="ABC_TM1F"/>
    <property type="match status" value="1"/>
</dbReference>
<evidence type="ECO:0000313" key="11">
    <source>
        <dbReference type="Proteomes" id="UP000311713"/>
    </source>
</evidence>
<evidence type="ECO:0000256" key="2">
    <source>
        <dbReference type="ARBA" id="ARBA00022692"/>
    </source>
</evidence>
<dbReference type="InterPro" id="IPR003593">
    <property type="entry name" value="AAA+_ATPase"/>
</dbReference>
<keyword evidence="4 10" id="KW-0067">ATP-binding</keyword>
<gene>
    <name evidence="10" type="ORF">FH715_04865</name>
</gene>
<dbReference type="OrthoDB" id="9806127at2"/>
<evidence type="ECO:0000259" key="8">
    <source>
        <dbReference type="PROSITE" id="PS50893"/>
    </source>
</evidence>
<evidence type="ECO:0000259" key="9">
    <source>
        <dbReference type="PROSITE" id="PS50929"/>
    </source>
</evidence>
<name>A0A5C4VCF1_9ACTN</name>
<feature type="transmembrane region" description="Helical" evidence="7">
    <location>
        <begin position="280"/>
        <end position="303"/>
    </location>
</feature>
<comment type="caution">
    <text evidence="10">The sequence shown here is derived from an EMBL/GenBank/DDBJ whole genome shotgun (WGS) entry which is preliminary data.</text>
</comment>
<evidence type="ECO:0000256" key="7">
    <source>
        <dbReference type="SAM" id="Phobius"/>
    </source>
</evidence>
<feature type="domain" description="ABC transporter" evidence="8">
    <location>
        <begin position="358"/>
        <end position="586"/>
    </location>
</feature>
<dbReference type="Proteomes" id="UP000311713">
    <property type="component" value="Unassembled WGS sequence"/>
</dbReference>
<keyword evidence="6 7" id="KW-0472">Membrane</keyword>
<reference evidence="10 11" key="1">
    <citation type="submission" date="2019-06" db="EMBL/GenBank/DDBJ databases">
        <title>Draft genome of Streptomyces sedi sp. JCM16909.</title>
        <authorList>
            <person name="Klykleung N."/>
            <person name="Tanasupawat S."/>
            <person name="Kudo T."/>
            <person name="Yuki M."/>
            <person name="Ohkuma M."/>
        </authorList>
    </citation>
    <scope>NUCLEOTIDE SEQUENCE [LARGE SCALE GENOMIC DNA]</scope>
    <source>
        <strain evidence="10 11">JCM 16909</strain>
    </source>
</reference>
<dbReference type="GO" id="GO:0005524">
    <property type="term" value="F:ATP binding"/>
    <property type="evidence" value="ECO:0007669"/>
    <property type="project" value="UniProtKB-KW"/>
</dbReference>
<dbReference type="PANTHER" id="PTHR43394">
    <property type="entry name" value="ATP-DEPENDENT PERMEASE MDL1, MITOCHONDRIAL"/>
    <property type="match status" value="1"/>
</dbReference>
<keyword evidence="11" id="KW-1185">Reference proteome</keyword>
<dbReference type="RefSeq" id="WP_139641079.1">
    <property type="nucleotide sequence ID" value="NZ_BAAAZS010000005.1"/>
</dbReference>
<protein>
    <submittedName>
        <fullName evidence="10">ABC transporter ATP-binding protein</fullName>
    </submittedName>
</protein>
<dbReference type="SUPFAM" id="SSF90123">
    <property type="entry name" value="ABC transporter transmembrane region"/>
    <property type="match status" value="1"/>
</dbReference>
<dbReference type="InterPro" id="IPR036640">
    <property type="entry name" value="ABC1_TM_sf"/>
</dbReference>
<evidence type="ECO:0000313" key="10">
    <source>
        <dbReference type="EMBL" id="TNM32669.1"/>
    </source>
</evidence>
<dbReference type="InterPro" id="IPR003439">
    <property type="entry name" value="ABC_transporter-like_ATP-bd"/>
</dbReference>
<feature type="transmembrane region" description="Helical" evidence="7">
    <location>
        <begin position="180"/>
        <end position="199"/>
    </location>
</feature>
<dbReference type="InterPro" id="IPR039421">
    <property type="entry name" value="Type_1_exporter"/>
</dbReference>
<dbReference type="GO" id="GO:0016887">
    <property type="term" value="F:ATP hydrolysis activity"/>
    <property type="evidence" value="ECO:0007669"/>
    <property type="project" value="InterPro"/>
</dbReference>
<evidence type="ECO:0000256" key="3">
    <source>
        <dbReference type="ARBA" id="ARBA00022741"/>
    </source>
</evidence>
<dbReference type="PANTHER" id="PTHR43394:SF1">
    <property type="entry name" value="ATP-BINDING CASSETTE SUB-FAMILY B MEMBER 10, MITOCHONDRIAL"/>
    <property type="match status" value="1"/>
</dbReference>
<accession>A0A5C4VCF1</accession>
<dbReference type="GO" id="GO:0015421">
    <property type="term" value="F:ABC-type oligopeptide transporter activity"/>
    <property type="evidence" value="ECO:0007669"/>
    <property type="project" value="TreeGrafter"/>
</dbReference>
<sequence length="602" mass="64136">MTAPPNAQAAPNASAAEPGVSGVAVLRQLLGRFRPYRARCAGMFALALVAVVLSVMSPLLLRRVVDEALPERDVPLLATLCGVMLALSLVASVLVVAQTALANWVGQRVTALLRAEIHDRARSQPLPFYTERGQSEIQARLVNDVDGVDRFLTGTVQRWLSTVLSLLAIGGAMLVVEWRLALLCVLMALGLGLVNNRFARRRRALARDRQRLLTTVLRHVAEDLSLSGVLLGRTLRRTRWQRTRFLDVSEEIREVTYRQRITGMSAQVLIGSSFAALPPLIFLAAGTLGSGVTVGSVVVLIILQGRLSQQIQELLRLSGQFQASLAMFERVQEFLDLPAGEVEPTAPGARRAGAPPAVRLRGAAHGYPGAGRRALGPVDLDFPAGSTTVVMGRSGSGKSTLALLLAGLLPPDEGSVALDDGTDPRAAVTLIPQQTALLKGTLRENLLFARDGVPPAALDWVLAAVRLDTVVARLPEGLDTQLGAEGLRLSGGERQRLAVARAMLADARVLVADEMTSSLDHETAEQVTAALRAHCRNRTLVLVAHRLPTMAPDDRIVVLDEGRVAEAGTHLELVARGGYARLTGSPAPRGAEKAVVPGGGRG</sequence>